<evidence type="ECO:0000313" key="4">
    <source>
        <dbReference type="Proteomes" id="UP000290809"/>
    </source>
</evidence>
<feature type="non-terminal residue" evidence="3">
    <location>
        <position position="229"/>
    </location>
</feature>
<dbReference type="Proteomes" id="UP000290809">
    <property type="component" value="Unassembled WGS sequence"/>
</dbReference>
<keyword evidence="1" id="KW-0732">Signal</keyword>
<dbReference type="Pfam" id="PF13764">
    <property type="entry name" value="E3_UbLigase_R4"/>
    <property type="match status" value="1"/>
</dbReference>
<feature type="signal peptide" evidence="1">
    <location>
        <begin position="1"/>
        <end position="16"/>
    </location>
</feature>
<evidence type="ECO:0000259" key="2">
    <source>
        <dbReference type="Pfam" id="PF13764"/>
    </source>
</evidence>
<feature type="domain" description="E3 ubiquitin ligase UBR4 C-terminal" evidence="2">
    <location>
        <begin position="79"/>
        <end position="224"/>
    </location>
</feature>
<evidence type="ECO:0000256" key="1">
    <source>
        <dbReference type="SAM" id="SignalP"/>
    </source>
</evidence>
<reference evidence="3 4" key="1">
    <citation type="journal article" date="2019" name="PLoS Pathog.">
        <title>Genome sequence of the bovine parasite Schistosoma bovis Tanzania.</title>
        <authorList>
            <person name="Oey H."/>
            <person name="Zakrzewski M."/>
            <person name="Gobert G."/>
            <person name="Gravermann K."/>
            <person name="Stoye J."/>
            <person name="Jones M."/>
            <person name="Mcmanus D."/>
            <person name="Krause L."/>
        </authorList>
    </citation>
    <scope>NUCLEOTIDE SEQUENCE [LARGE SCALE GENOMIC DNA]</scope>
    <source>
        <strain evidence="3 4">TAN1997</strain>
    </source>
</reference>
<feature type="non-terminal residue" evidence="3">
    <location>
        <position position="1"/>
    </location>
</feature>
<dbReference type="EMBL" id="QMKO01002673">
    <property type="protein sequence ID" value="RTG82852.1"/>
    <property type="molecule type" value="Genomic_DNA"/>
</dbReference>
<comment type="caution">
    <text evidence="3">The sequence shown here is derived from an EMBL/GenBank/DDBJ whole genome shotgun (WGS) entry which is preliminary data.</text>
</comment>
<dbReference type="InterPro" id="IPR025704">
    <property type="entry name" value="E3_Ub_ligase_UBR4_C"/>
</dbReference>
<sequence length="229" mass="26616">HNIYWISFFLLPPLYQTVLDVLSEYPIDDHRSATYLLQRLCTPVCPLDTDQSVFQIKLEVWRPHEDYLLARSRIEILPSDTRGLGPRIHNLIDFICDSNNLTTDMRLEIVCEGQILMPQLRLHDVYTQIWCANRNNVNKPMRLRYRIPGLEADNLPYVENLSSEQIPPERYSHLSVLVTHPHGLGDLLKRLASSQNALHDRDLIDVIVHILEYCLKTPACIERLTDPDI</sequence>
<accession>A0A430Q582</accession>
<keyword evidence="4" id="KW-1185">Reference proteome</keyword>
<dbReference type="STRING" id="6184.A0A430Q582"/>
<proteinExistence type="predicted"/>
<name>A0A430Q582_SCHBO</name>
<gene>
    <name evidence="3" type="ORF">DC041_0005440</name>
</gene>
<feature type="chain" id="PRO_5019429537" description="E3 ubiquitin ligase UBR4 C-terminal domain-containing protein" evidence="1">
    <location>
        <begin position="17"/>
        <end position="229"/>
    </location>
</feature>
<evidence type="ECO:0000313" key="3">
    <source>
        <dbReference type="EMBL" id="RTG82852.1"/>
    </source>
</evidence>
<dbReference type="AlphaFoldDB" id="A0A430Q582"/>
<protein>
    <recommendedName>
        <fullName evidence="2">E3 ubiquitin ligase UBR4 C-terminal domain-containing protein</fullName>
    </recommendedName>
</protein>
<dbReference type="Gene3D" id="3.10.20.90">
    <property type="entry name" value="Phosphatidylinositol 3-kinase Catalytic Subunit, Chain A, domain 1"/>
    <property type="match status" value="1"/>
</dbReference>
<organism evidence="3 4">
    <name type="scientific">Schistosoma bovis</name>
    <name type="common">Blood fluke</name>
    <dbReference type="NCBI Taxonomy" id="6184"/>
    <lineage>
        <taxon>Eukaryota</taxon>
        <taxon>Metazoa</taxon>
        <taxon>Spiralia</taxon>
        <taxon>Lophotrochozoa</taxon>
        <taxon>Platyhelminthes</taxon>
        <taxon>Trematoda</taxon>
        <taxon>Digenea</taxon>
        <taxon>Strigeidida</taxon>
        <taxon>Schistosomatoidea</taxon>
        <taxon>Schistosomatidae</taxon>
        <taxon>Schistosoma</taxon>
    </lineage>
</organism>